<dbReference type="PANTHER" id="PTHR43434">
    <property type="entry name" value="PHOSPHOGLYCOLATE PHOSPHATASE"/>
    <property type="match status" value="1"/>
</dbReference>
<dbReference type="Gene3D" id="1.10.150.240">
    <property type="entry name" value="Putative phosphatase, domain 2"/>
    <property type="match status" value="1"/>
</dbReference>
<evidence type="ECO:0000313" key="2">
    <source>
        <dbReference type="Proteomes" id="UP000243626"/>
    </source>
</evidence>
<keyword evidence="2" id="KW-1185">Reference proteome</keyword>
<dbReference type="InterPro" id="IPR041492">
    <property type="entry name" value="HAD_2"/>
</dbReference>
<dbReference type="Pfam" id="PF13419">
    <property type="entry name" value="HAD_2"/>
    <property type="match status" value="1"/>
</dbReference>
<dbReference type="SFLD" id="SFLDS00003">
    <property type="entry name" value="Haloacid_Dehalogenase"/>
    <property type="match status" value="1"/>
</dbReference>
<keyword evidence="1" id="KW-0378">Hydrolase</keyword>
<proteinExistence type="predicted"/>
<dbReference type="GO" id="GO:0006281">
    <property type="term" value="P:DNA repair"/>
    <property type="evidence" value="ECO:0007669"/>
    <property type="project" value="TreeGrafter"/>
</dbReference>
<dbReference type="SFLD" id="SFLDG01129">
    <property type="entry name" value="C1.5:_HAD__Beta-PGM__Phosphata"/>
    <property type="match status" value="1"/>
</dbReference>
<accession>A0AAF0YMJ8</accession>
<dbReference type="Proteomes" id="UP000243626">
    <property type="component" value="Chromosome"/>
</dbReference>
<dbReference type="InterPro" id="IPR036412">
    <property type="entry name" value="HAD-like_sf"/>
</dbReference>
<dbReference type="InterPro" id="IPR023214">
    <property type="entry name" value="HAD_sf"/>
</dbReference>
<dbReference type="SUPFAM" id="SSF56784">
    <property type="entry name" value="HAD-like"/>
    <property type="match status" value="1"/>
</dbReference>
<dbReference type="Gene3D" id="3.40.50.1000">
    <property type="entry name" value="HAD superfamily/HAD-like"/>
    <property type="match status" value="1"/>
</dbReference>
<dbReference type="InterPro" id="IPR006439">
    <property type="entry name" value="HAD-SF_hydro_IA"/>
</dbReference>
<reference evidence="2" key="1">
    <citation type="submission" date="2017-09" db="EMBL/GenBank/DDBJ databases">
        <title>Bacterial strain isolated from the female urinary microbiota.</title>
        <authorList>
            <person name="Thomas-White K."/>
            <person name="Kumar N."/>
            <person name="Forster S."/>
            <person name="Putonti C."/>
            <person name="Lawley T."/>
            <person name="Wolfe A.J."/>
        </authorList>
    </citation>
    <scope>NUCLEOTIDE SEQUENCE [LARGE SCALE GENOMIC DNA]</scope>
    <source>
        <strain evidence="2">UMB0959</strain>
    </source>
</reference>
<dbReference type="EMBL" id="CP136964">
    <property type="protein sequence ID" value="WOS97000.1"/>
    <property type="molecule type" value="Genomic_DNA"/>
</dbReference>
<dbReference type="NCBIfam" id="TIGR01549">
    <property type="entry name" value="HAD-SF-IA-v1"/>
    <property type="match status" value="1"/>
</dbReference>
<gene>
    <name evidence="1" type="ORF">CJ229_005315</name>
</gene>
<sequence length="225" mass="25130">MIAYDKDGTLLNYEKIWTPFAKASLDAFEAHFDLGYDEAFRREVGFVDEKIQPNSMLASGTGRDIQNAYDRRAYGGGDWAEEYYLKHVHKYLNNMELLPGAVEALREGQRLGYKNAIVTSDSRLSTEAFLKKFNLNELVDFVIAGDDSIYSKPDVEVLDTIIEAGYTYDEIAVVGDNYTDTQLGKDDGVTTIGVLSGTSTREFLSDAHHIVDGVHELFNGGKFIV</sequence>
<name>A0AAF0YMJ8_9STAP</name>
<dbReference type="EC" id="3.-.-.-" evidence="1"/>
<organism evidence="1 2">
    <name type="scientific">Nosocomiicoccus massiliensis</name>
    <dbReference type="NCBI Taxonomy" id="1232430"/>
    <lineage>
        <taxon>Bacteria</taxon>
        <taxon>Bacillati</taxon>
        <taxon>Bacillota</taxon>
        <taxon>Bacilli</taxon>
        <taxon>Bacillales</taxon>
        <taxon>Staphylococcaceae</taxon>
        <taxon>Nosocomiicoccus</taxon>
    </lineage>
</organism>
<dbReference type="GO" id="GO:0008967">
    <property type="term" value="F:phosphoglycolate phosphatase activity"/>
    <property type="evidence" value="ECO:0007669"/>
    <property type="project" value="TreeGrafter"/>
</dbReference>
<dbReference type="InterPro" id="IPR050155">
    <property type="entry name" value="HAD-like_hydrolase_sf"/>
</dbReference>
<dbReference type="InterPro" id="IPR023198">
    <property type="entry name" value="PGP-like_dom2"/>
</dbReference>
<evidence type="ECO:0000313" key="1">
    <source>
        <dbReference type="EMBL" id="WOS97000.1"/>
    </source>
</evidence>
<protein>
    <submittedName>
        <fullName evidence="1">HAD family hydrolase</fullName>
        <ecNumber evidence="1">3.-.-.-</ecNumber>
    </submittedName>
</protein>
<dbReference type="AlphaFoldDB" id="A0AAF0YMJ8"/>
<dbReference type="RefSeq" id="WP_246827411.1">
    <property type="nucleotide sequence ID" value="NZ_CP136964.1"/>
</dbReference>
<dbReference type="PANTHER" id="PTHR43434:SF1">
    <property type="entry name" value="PHOSPHOGLYCOLATE PHOSPHATASE"/>
    <property type="match status" value="1"/>
</dbReference>
<dbReference type="KEGG" id="nmy:CJ229_005315"/>
<dbReference type="GO" id="GO:0005829">
    <property type="term" value="C:cytosol"/>
    <property type="evidence" value="ECO:0007669"/>
    <property type="project" value="TreeGrafter"/>
</dbReference>